<reference evidence="8 9" key="1">
    <citation type="journal article" date="2014" name="BMC Genomics">
        <title>Comparison of environmental and isolate Sulfobacillus genomes reveals diverse carbon, sulfur, nitrogen, and hydrogen metabolisms.</title>
        <authorList>
            <person name="Justice N.B."/>
            <person name="Norman A."/>
            <person name="Brown C.T."/>
            <person name="Singh A."/>
            <person name="Thomas B.C."/>
            <person name="Banfield J.F."/>
        </authorList>
    </citation>
    <scope>NUCLEOTIDE SEQUENCE [LARGE SCALE GENOMIC DNA]</scope>
    <source>
        <strain evidence="8">AMDSBA5</strain>
    </source>
</reference>
<dbReference type="GO" id="GO:0046872">
    <property type="term" value="F:metal ion binding"/>
    <property type="evidence" value="ECO:0007669"/>
    <property type="project" value="UniProtKB-KW"/>
</dbReference>
<comment type="similarity">
    <text evidence="2">Belongs to the complex I 20 kDa subunit family.</text>
</comment>
<keyword evidence="4" id="KW-0479">Metal-binding</keyword>
<evidence type="ECO:0000256" key="4">
    <source>
        <dbReference type="ARBA" id="ARBA00022723"/>
    </source>
</evidence>
<keyword evidence="5" id="KW-0408">Iron</keyword>
<evidence type="ECO:0000256" key="3">
    <source>
        <dbReference type="ARBA" id="ARBA00022485"/>
    </source>
</evidence>
<comment type="caution">
    <text evidence="8">The sequence shown here is derived from an EMBL/GenBank/DDBJ whole genome shotgun (WGS) entry which is preliminary data.</text>
</comment>
<organism evidence="8 9">
    <name type="scientific">Sulfobacillus thermosulfidooxidans</name>
    <dbReference type="NCBI Taxonomy" id="28034"/>
    <lineage>
        <taxon>Bacteria</taxon>
        <taxon>Bacillati</taxon>
        <taxon>Bacillota</taxon>
        <taxon>Clostridia</taxon>
        <taxon>Eubacteriales</taxon>
        <taxon>Clostridiales Family XVII. Incertae Sedis</taxon>
        <taxon>Sulfobacillus</taxon>
    </lineage>
</organism>
<gene>
    <name evidence="8" type="ORF">C7B47_17890</name>
</gene>
<sequence>MNRTGKALQARHVDAGSCNGCEQELTSLTNRFYDFQHQGLDIVASPRHADVLIVTGPVNDTMYLPLHTVWKAIPSPKWLVAIGDCAAGCGVFQSAYASHGGVAKALQMPDVVVKGCPPEPQQILDALKQLRLNASGV</sequence>
<dbReference type="Pfam" id="PF01058">
    <property type="entry name" value="Oxidored_q6"/>
    <property type="match status" value="1"/>
</dbReference>
<dbReference type="PANTHER" id="PTHR42989:SF1">
    <property type="entry name" value="FORMATE HYDROGENLYASE SUBUNIT 7-RELATED"/>
    <property type="match status" value="1"/>
</dbReference>
<evidence type="ECO:0000259" key="7">
    <source>
        <dbReference type="Pfam" id="PF01058"/>
    </source>
</evidence>
<evidence type="ECO:0000256" key="2">
    <source>
        <dbReference type="ARBA" id="ARBA00009173"/>
    </source>
</evidence>
<evidence type="ECO:0000313" key="9">
    <source>
        <dbReference type="Proteomes" id="UP000242705"/>
    </source>
</evidence>
<comment type="cofactor">
    <cofactor evidence="1">
        <name>[4Fe-4S] cluster</name>
        <dbReference type="ChEBI" id="CHEBI:49883"/>
    </cofactor>
</comment>
<evidence type="ECO:0000256" key="5">
    <source>
        <dbReference type="ARBA" id="ARBA00023004"/>
    </source>
</evidence>
<dbReference type="Gene3D" id="3.40.50.12280">
    <property type="match status" value="1"/>
</dbReference>
<dbReference type="InterPro" id="IPR006137">
    <property type="entry name" value="NADH_UbQ_OxRdtase-like_20kDa"/>
</dbReference>
<dbReference type="PANTHER" id="PTHR42989">
    <property type="entry name" value="HYDROGENASE-4 COMPONENT I"/>
    <property type="match status" value="1"/>
</dbReference>
<evidence type="ECO:0000256" key="1">
    <source>
        <dbReference type="ARBA" id="ARBA00001966"/>
    </source>
</evidence>
<dbReference type="SUPFAM" id="SSF56770">
    <property type="entry name" value="HydA/Nqo6-like"/>
    <property type="match status" value="1"/>
</dbReference>
<accession>A0A2T2WED7</accession>
<keyword evidence="6" id="KW-0411">Iron-sulfur</keyword>
<protein>
    <submittedName>
        <fullName evidence="8">Oxidoreductase</fullName>
    </submittedName>
</protein>
<evidence type="ECO:0000256" key="6">
    <source>
        <dbReference type="ARBA" id="ARBA00023014"/>
    </source>
</evidence>
<dbReference type="GO" id="GO:0051539">
    <property type="term" value="F:4 iron, 4 sulfur cluster binding"/>
    <property type="evidence" value="ECO:0007669"/>
    <property type="project" value="UniProtKB-KW"/>
</dbReference>
<dbReference type="Proteomes" id="UP000242705">
    <property type="component" value="Unassembled WGS sequence"/>
</dbReference>
<proteinExistence type="inferred from homology"/>
<name>A0A2T2WED7_SULTH</name>
<feature type="domain" description="NADH:ubiquinone oxidoreductase-like 20kDa subunit" evidence="7">
    <location>
        <begin position="18"/>
        <end position="130"/>
    </location>
</feature>
<dbReference type="InterPro" id="IPR052375">
    <property type="entry name" value="Complex_I_20kDa-like"/>
</dbReference>
<keyword evidence="3" id="KW-0004">4Fe-4S</keyword>
<dbReference type="AlphaFoldDB" id="A0A2T2WED7"/>
<evidence type="ECO:0000313" key="8">
    <source>
        <dbReference type="EMBL" id="PSR20607.1"/>
    </source>
</evidence>
<dbReference type="EMBL" id="PXYX01000138">
    <property type="protein sequence ID" value="PSR20607.1"/>
    <property type="molecule type" value="Genomic_DNA"/>
</dbReference>